<keyword evidence="2" id="KW-0812">Transmembrane</keyword>
<evidence type="ECO:0008006" key="4">
    <source>
        <dbReference type="Google" id="ProtNLM"/>
    </source>
</evidence>
<evidence type="ECO:0000313" key="3">
    <source>
        <dbReference type="EMBL" id="SBV95220.1"/>
    </source>
</evidence>
<evidence type="ECO:0000256" key="2">
    <source>
        <dbReference type="SAM" id="Phobius"/>
    </source>
</evidence>
<keyword evidence="2" id="KW-1133">Transmembrane helix</keyword>
<gene>
    <name evidence="3" type="ORF">KL86DYS1_11335</name>
</gene>
<accession>A0A212J708</accession>
<keyword evidence="2" id="KW-0472">Membrane</keyword>
<sequence>MKFLDYIKGQKKGKDAHRIEKDSMKDPFLYEAIDGFDSIDDNHIERINNIQNRLKARSKTKNKTNGRQMWQTAAAAIIIIIGIGGYFLTDYHKSGLYAQQANENSIIEIYVPEEYYTENIVVIAQKNAELAKAYKPDISRFRIESEESASMSKAEQEILSEDTKRMNEVPIEIYVPDDFESRTSTQEETNSSKPEPIGGYEKYNEYLKKSLRRPTDDICKDRKGKVAVEFSVNSLGRPFLFEVKYSLCGTSDNEAIRLIQSGPRWTTGSKERVTVKVEF</sequence>
<name>A0A212J708_9BACT</name>
<proteinExistence type="predicted"/>
<organism evidence="3">
    <name type="scientific">uncultured Dysgonomonas sp</name>
    <dbReference type="NCBI Taxonomy" id="206096"/>
    <lineage>
        <taxon>Bacteria</taxon>
        <taxon>Pseudomonadati</taxon>
        <taxon>Bacteroidota</taxon>
        <taxon>Bacteroidia</taxon>
        <taxon>Bacteroidales</taxon>
        <taxon>Dysgonomonadaceae</taxon>
        <taxon>Dysgonomonas</taxon>
        <taxon>environmental samples</taxon>
    </lineage>
</organism>
<evidence type="ECO:0000256" key="1">
    <source>
        <dbReference type="SAM" id="MobiDB-lite"/>
    </source>
</evidence>
<reference evidence="3" key="1">
    <citation type="submission" date="2016-04" db="EMBL/GenBank/DDBJ databases">
        <authorList>
            <person name="Evans L.H."/>
            <person name="Alamgir A."/>
            <person name="Owens N."/>
            <person name="Weber N.D."/>
            <person name="Virtaneva K."/>
            <person name="Barbian K."/>
            <person name="Babar A."/>
            <person name="Rosenke K."/>
        </authorList>
    </citation>
    <scope>NUCLEOTIDE SEQUENCE</scope>
    <source>
        <strain evidence="3">86-1</strain>
    </source>
</reference>
<feature type="compositionally biased region" description="Polar residues" evidence="1">
    <location>
        <begin position="182"/>
        <end position="193"/>
    </location>
</feature>
<protein>
    <recommendedName>
        <fullName evidence="4">TonB C-terminal domain-containing protein</fullName>
    </recommendedName>
</protein>
<dbReference type="EMBL" id="FLUM01000001">
    <property type="protein sequence ID" value="SBV95220.1"/>
    <property type="molecule type" value="Genomic_DNA"/>
</dbReference>
<dbReference type="AlphaFoldDB" id="A0A212J708"/>
<feature type="region of interest" description="Disordered" evidence="1">
    <location>
        <begin position="179"/>
        <end position="200"/>
    </location>
</feature>
<feature type="transmembrane region" description="Helical" evidence="2">
    <location>
        <begin position="69"/>
        <end position="88"/>
    </location>
</feature>
<dbReference type="RefSeq" id="WP_296939229.1">
    <property type="nucleotide sequence ID" value="NZ_LT599032.1"/>
</dbReference>